<keyword evidence="5" id="KW-1185">Reference proteome</keyword>
<evidence type="ECO:0000313" key="5">
    <source>
        <dbReference type="Proteomes" id="UP000006727"/>
    </source>
</evidence>
<feature type="compositionally biased region" description="Low complexity" evidence="1">
    <location>
        <begin position="533"/>
        <end position="554"/>
    </location>
</feature>
<evidence type="ECO:0000313" key="4">
    <source>
        <dbReference type="EnsemblPlants" id="Pp3c7_960V3.1"/>
    </source>
</evidence>
<dbReference type="Gramene" id="Pp3c7_960V3.1">
    <property type="protein sequence ID" value="Pp3c7_960V3.1"/>
    <property type="gene ID" value="Pp3c7_960"/>
</dbReference>
<feature type="compositionally biased region" description="Polar residues" evidence="1">
    <location>
        <begin position="305"/>
        <end position="337"/>
    </location>
</feature>
<feature type="region of interest" description="Disordered" evidence="1">
    <location>
        <begin position="722"/>
        <end position="742"/>
    </location>
</feature>
<dbReference type="AlphaFoldDB" id="A0A2K1K9T7"/>
<evidence type="ECO:0000313" key="3">
    <source>
        <dbReference type="EMBL" id="PNR50543.1"/>
    </source>
</evidence>
<reference evidence="3 5" key="2">
    <citation type="journal article" date="2018" name="Plant J.">
        <title>The Physcomitrella patens chromosome-scale assembly reveals moss genome structure and evolution.</title>
        <authorList>
            <person name="Lang D."/>
            <person name="Ullrich K.K."/>
            <person name="Murat F."/>
            <person name="Fuchs J."/>
            <person name="Jenkins J."/>
            <person name="Haas F.B."/>
            <person name="Piednoel M."/>
            <person name="Gundlach H."/>
            <person name="Van Bel M."/>
            <person name="Meyberg R."/>
            <person name="Vives C."/>
            <person name="Morata J."/>
            <person name="Symeonidi A."/>
            <person name="Hiss M."/>
            <person name="Muchero W."/>
            <person name="Kamisugi Y."/>
            <person name="Saleh O."/>
            <person name="Blanc G."/>
            <person name="Decker E.L."/>
            <person name="van Gessel N."/>
            <person name="Grimwood J."/>
            <person name="Hayes R.D."/>
            <person name="Graham S.W."/>
            <person name="Gunter L.E."/>
            <person name="McDaniel S.F."/>
            <person name="Hoernstein S.N.W."/>
            <person name="Larsson A."/>
            <person name="Li F.W."/>
            <person name="Perroud P.F."/>
            <person name="Phillips J."/>
            <person name="Ranjan P."/>
            <person name="Rokshar D.S."/>
            <person name="Rothfels C.J."/>
            <person name="Schneider L."/>
            <person name="Shu S."/>
            <person name="Stevenson D.W."/>
            <person name="Thummler F."/>
            <person name="Tillich M."/>
            <person name="Villarreal Aguilar J.C."/>
            <person name="Widiez T."/>
            <person name="Wong G.K."/>
            <person name="Wymore A."/>
            <person name="Zhang Y."/>
            <person name="Zimmer A.D."/>
            <person name="Quatrano R.S."/>
            <person name="Mayer K.F.X."/>
            <person name="Goodstein D."/>
            <person name="Casacuberta J.M."/>
            <person name="Vandepoele K."/>
            <person name="Reski R."/>
            <person name="Cuming A.C."/>
            <person name="Tuskan G.A."/>
            <person name="Maumus F."/>
            <person name="Salse J."/>
            <person name="Schmutz J."/>
            <person name="Rensing S.A."/>
        </authorList>
    </citation>
    <scope>NUCLEOTIDE SEQUENCE [LARGE SCALE GENOMIC DNA]</scope>
    <source>
        <strain evidence="4 5">cv. Gransden 2004</strain>
    </source>
</reference>
<dbReference type="EnsemblPlants" id="Pp3c7_960V3.1">
    <property type="protein sequence ID" value="Pp3c7_960V3.1"/>
    <property type="gene ID" value="Pp3c7_960"/>
</dbReference>
<dbReference type="PANTHER" id="PTHR34119:SF1">
    <property type="entry name" value="OS04G0394700 PROTEIN"/>
    <property type="match status" value="1"/>
</dbReference>
<evidence type="ECO:0000256" key="1">
    <source>
        <dbReference type="SAM" id="MobiDB-lite"/>
    </source>
</evidence>
<feature type="region of interest" description="Disordered" evidence="1">
    <location>
        <begin position="290"/>
        <end position="611"/>
    </location>
</feature>
<feature type="compositionally biased region" description="Polar residues" evidence="1">
    <location>
        <begin position="639"/>
        <end position="670"/>
    </location>
</feature>
<dbReference type="Gene3D" id="1.20.1270.60">
    <property type="entry name" value="Arfaptin homology (AH) domain/BAR domain"/>
    <property type="match status" value="1"/>
</dbReference>
<dbReference type="GO" id="GO:0005737">
    <property type="term" value="C:cytoplasm"/>
    <property type="evidence" value="ECO:0007669"/>
    <property type="project" value="InterPro"/>
</dbReference>
<feature type="compositionally biased region" description="Low complexity" evidence="1">
    <location>
        <begin position="565"/>
        <end position="582"/>
    </location>
</feature>
<dbReference type="EnsemblPlants" id="Pp3c7_960V3.2">
    <property type="protein sequence ID" value="Pp3c7_960V3.2"/>
    <property type="gene ID" value="Pp3c7_960"/>
</dbReference>
<dbReference type="Pfam" id="PF03114">
    <property type="entry name" value="BAR"/>
    <property type="match status" value="1"/>
</dbReference>
<dbReference type="Proteomes" id="UP000006727">
    <property type="component" value="Chromosome 7"/>
</dbReference>
<proteinExistence type="predicted"/>
<gene>
    <name evidence="4" type="primary">LOC112284741</name>
    <name evidence="3" type="ORF">PHYPA_009729</name>
</gene>
<dbReference type="EMBL" id="ABEU02000007">
    <property type="protein sequence ID" value="PNR50543.1"/>
    <property type="molecule type" value="Genomic_DNA"/>
</dbReference>
<feature type="region of interest" description="Disordered" evidence="1">
    <location>
        <begin position="627"/>
        <end position="674"/>
    </location>
</feature>
<evidence type="ECO:0000259" key="2">
    <source>
        <dbReference type="Pfam" id="PF03114"/>
    </source>
</evidence>
<reference evidence="3 5" key="1">
    <citation type="journal article" date="2008" name="Science">
        <title>The Physcomitrella genome reveals evolutionary insights into the conquest of land by plants.</title>
        <authorList>
            <person name="Rensing S."/>
            <person name="Lang D."/>
            <person name="Zimmer A."/>
            <person name="Terry A."/>
            <person name="Salamov A."/>
            <person name="Shapiro H."/>
            <person name="Nishiyama T."/>
            <person name="Perroud P.-F."/>
            <person name="Lindquist E."/>
            <person name="Kamisugi Y."/>
            <person name="Tanahashi T."/>
            <person name="Sakakibara K."/>
            <person name="Fujita T."/>
            <person name="Oishi K."/>
            <person name="Shin-I T."/>
            <person name="Kuroki Y."/>
            <person name="Toyoda A."/>
            <person name="Suzuki Y."/>
            <person name="Hashimoto A."/>
            <person name="Yamaguchi K."/>
            <person name="Sugano A."/>
            <person name="Kohara Y."/>
            <person name="Fujiyama A."/>
            <person name="Anterola A."/>
            <person name="Aoki S."/>
            <person name="Ashton N."/>
            <person name="Barbazuk W.B."/>
            <person name="Barker E."/>
            <person name="Bennetzen J."/>
            <person name="Bezanilla M."/>
            <person name="Blankenship R."/>
            <person name="Cho S.H."/>
            <person name="Dutcher S."/>
            <person name="Estelle M."/>
            <person name="Fawcett J.A."/>
            <person name="Gundlach H."/>
            <person name="Hanada K."/>
            <person name="Heyl A."/>
            <person name="Hicks K.A."/>
            <person name="Hugh J."/>
            <person name="Lohr M."/>
            <person name="Mayer K."/>
            <person name="Melkozernov A."/>
            <person name="Murata T."/>
            <person name="Nelson D."/>
            <person name="Pils B."/>
            <person name="Prigge M."/>
            <person name="Reiss B."/>
            <person name="Renner T."/>
            <person name="Rombauts S."/>
            <person name="Rushton P."/>
            <person name="Sanderfoot A."/>
            <person name="Schween G."/>
            <person name="Shiu S.-H."/>
            <person name="Stueber K."/>
            <person name="Theodoulou F.L."/>
            <person name="Tu H."/>
            <person name="Van de Peer Y."/>
            <person name="Verrier P.J."/>
            <person name="Waters E."/>
            <person name="Wood A."/>
            <person name="Yang L."/>
            <person name="Cove D."/>
            <person name="Cuming A."/>
            <person name="Hasebe M."/>
            <person name="Lucas S."/>
            <person name="Mishler D.B."/>
            <person name="Reski R."/>
            <person name="Grigoriev I."/>
            <person name="Quatrano R.S."/>
            <person name="Boore J.L."/>
        </authorList>
    </citation>
    <scope>NUCLEOTIDE SEQUENCE [LARGE SCALE GENOMIC DNA]</scope>
    <source>
        <strain evidence="4 5">cv. Gransden 2004</strain>
    </source>
</reference>
<dbReference type="OrthoDB" id="1925034at2759"/>
<dbReference type="Gramene" id="Pp3c7_960V3.2">
    <property type="protein sequence ID" value="Pp3c7_960V3.2"/>
    <property type="gene ID" value="Pp3c7_960"/>
</dbReference>
<dbReference type="CDD" id="cd07307">
    <property type="entry name" value="BAR"/>
    <property type="match status" value="1"/>
</dbReference>
<dbReference type="InterPro" id="IPR037488">
    <property type="entry name" value="At2g33490-like"/>
</dbReference>
<dbReference type="InterPro" id="IPR027267">
    <property type="entry name" value="AH/BAR_dom_sf"/>
</dbReference>
<protein>
    <recommendedName>
        <fullName evidence="2">BAR domain-containing protein</fullName>
    </recommendedName>
</protein>
<feature type="compositionally biased region" description="Polar residues" evidence="1">
    <location>
        <begin position="354"/>
        <end position="364"/>
    </location>
</feature>
<name>A0A2K1K9T7_PHYPA</name>
<dbReference type="RefSeq" id="XP_024380659.1">
    <property type="nucleotide sequence ID" value="XM_024524891.2"/>
</dbReference>
<dbReference type="KEGG" id="ppp:112284741"/>
<dbReference type="SUPFAM" id="SSF103657">
    <property type="entry name" value="BAR/IMD domain-like"/>
    <property type="match status" value="1"/>
</dbReference>
<dbReference type="PANTHER" id="PTHR34119">
    <property type="entry name" value="HYDROXYPROLINE-RICH GLYCOPROTEIN-LIKE"/>
    <property type="match status" value="1"/>
</dbReference>
<dbReference type="STRING" id="3218.A0A2K1K9T7"/>
<dbReference type="GeneID" id="112284741"/>
<feature type="domain" description="BAR" evidence="2">
    <location>
        <begin position="97"/>
        <end position="242"/>
    </location>
</feature>
<sequence length="817" mass="89663">MKSFKKLRDLARQGGKAKDKHNYGNDNNRRYEAHGVGYVEPTEDAELVTNGMKDIRSIQKKYESLVSLSTEVSHRAYDLSTAVSDMASYFVAPGVLDDQDIGKIFKLVGEVQFVISQSLELYASHVTQTVTTPTENLIGDLRDVMETKKQYDERRQSLYHHRLRIAKGRSKIGKTDAQEEEQLENVREQFEEVSQFLGDRLLSLRQGRPRSLITQTARHHAAQMQLFSKVLTSLHGIEPHMKQVTKELNIDRHLSSADGDVFNDEIEDDEDVSDIEHHLDDAGSYFDDADEEKEHHHVREDDLGSESSEIEANSRLNMSREWSSHMASGSDRPGNSENEGDSPLPRWIIKGSKSAPSSPLTASQGVDDVDRAPPTYVSAVLPPTRSPPHVSDRGHSGVLYSDTRPYEHKPSTSEQTSPRHHNGTPGQTPRFQGRATKMGVPMSMFPPFDPSQTTWPMPLPPPSDPPPILKFPAPTAGGFIAANSGAPGNKHKRYSYSGPLTSSSKPRDRAYSSDVPSSGPLRPFPSSTTWSDQSRSPKLSPSISPSKVSPPQISELHKLPPPPLGSSSSPIAASSSLIAHSAPLHRHADRHASPLPPPPLGNASQNLSVGGAGKLQNIQRYKGLAISEDEERAIPSVQPVRTSHSGHSGLLTTPSNPQIGHKSPSLQRSVSGCGVSAAPRHATLHLTAPGRVQSGSGDKKMWRLNTTIHSSPSLSLKYSVESPPSIDSFEGKERPRFASSDFETARRSLDMALTSGTSNNTKQSKWSKWRSFSAHDGEDLSMMSQLGTKHHHRDSLQAHGYHASPRLGTTTYGVRHV</sequence>
<accession>A0A2K1K9T7</accession>
<dbReference type="InterPro" id="IPR004148">
    <property type="entry name" value="BAR_dom"/>
</dbReference>
<feature type="compositionally biased region" description="Basic and acidic residues" evidence="1">
    <location>
        <begin position="292"/>
        <end position="302"/>
    </location>
</feature>
<organism evidence="3">
    <name type="scientific">Physcomitrium patens</name>
    <name type="common">Spreading-leaved earth moss</name>
    <name type="synonym">Physcomitrella patens</name>
    <dbReference type="NCBI Taxonomy" id="3218"/>
    <lineage>
        <taxon>Eukaryota</taxon>
        <taxon>Viridiplantae</taxon>
        <taxon>Streptophyta</taxon>
        <taxon>Embryophyta</taxon>
        <taxon>Bryophyta</taxon>
        <taxon>Bryophytina</taxon>
        <taxon>Bryopsida</taxon>
        <taxon>Funariidae</taxon>
        <taxon>Funariales</taxon>
        <taxon>Funariaceae</taxon>
        <taxon>Physcomitrium</taxon>
    </lineage>
</organism>
<feature type="compositionally biased region" description="Pro residues" evidence="1">
    <location>
        <begin position="457"/>
        <end position="469"/>
    </location>
</feature>
<dbReference type="FunCoup" id="A0A2K1K9T7">
    <property type="interactions" value="2042"/>
</dbReference>
<dbReference type="PaxDb" id="3218-PP1S130_149V6.1"/>
<reference evidence="4" key="3">
    <citation type="submission" date="2020-12" db="UniProtKB">
        <authorList>
            <consortium name="EnsemblPlants"/>
        </authorList>
    </citation>
    <scope>IDENTIFICATION</scope>
</reference>